<gene>
    <name evidence="1" type="ORF">SAMN04488103_102618</name>
</gene>
<dbReference type="OrthoDB" id="7688524at2"/>
<dbReference type="EMBL" id="FOCE01000002">
    <property type="protein sequence ID" value="SEM98172.1"/>
    <property type="molecule type" value="Genomic_DNA"/>
</dbReference>
<keyword evidence="2" id="KW-1185">Reference proteome</keyword>
<dbReference type="Pfam" id="PF00353">
    <property type="entry name" value="HemolysinCabind"/>
    <property type="match status" value="4"/>
</dbReference>
<evidence type="ECO:0000313" key="2">
    <source>
        <dbReference type="Proteomes" id="UP000198761"/>
    </source>
</evidence>
<dbReference type="Gene3D" id="2.150.10.10">
    <property type="entry name" value="Serralysin-like metalloprotease, C-terminal"/>
    <property type="match status" value="2"/>
</dbReference>
<sequence length="528" mass="56698">MAKIQIETAFRDLEDWPGRLLETRDGGTITTRTSQSFVFTHGNDSDFAGFRVAVTGKGLTYDSSGATGGTITALKIFDDQGNLLITFSNFANNAFAADFAQFFASFIGSPDPDVGPDSDGKVTWSMLMSGNDTVTAGNDSDWQSLVGLDAGNDHYTMGAGDDYVNGGMGNDTYSGGDGYDTLSYDETHYSDGLAMIRGVSVNFASGVVLDPWGGTDSFSGFEEVRGSRLNDSFTGDGDRNRFMGLRGRDTIDGGSDSYDSGGNRTEDYRDEVRYHRDYDLGGNRGIVVDLETSFANGSIRGTIRDGFGNIDTMIDIERVVGTRFNDTFVGSRNNNQFSGGEGKDSYSGEDGWDAINFGRWFTDDAPDGINVDLTRTSGQIINDGFGNTENATGIEAIYGSVSNDRIKGDADDNEFAGSEGTDTLTGGGGADYFTFSWEGELNQNDRITDFKSGTDKLAFDIYGFTGMTETVTLVNGRNATEARGTFIFDASNDTLYWDSDGTGAANKEAIVVLTGVARLAVGDFELWA</sequence>
<proteinExistence type="predicted"/>
<reference evidence="1 2" key="1">
    <citation type="submission" date="2016-10" db="EMBL/GenBank/DDBJ databases">
        <authorList>
            <person name="de Groot N.N."/>
        </authorList>
    </citation>
    <scope>NUCLEOTIDE SEQUENCE [LARGE SCALE GENOMIC DNA]</scope>
    <source>
        <strain evidence="1 2">DSM 3857</strain>
    </source>
</reference>
<name>A0A1H8CTG9_9RHOB</name>
<dbReference type="PRINTS" id="PR00313">
    <property type="entry name" value="CABNDNGRPT"/>
</dbReference>
<dbReference type="RefSeq" id="WP_091298881.1">
    <property type="nucleotide sequence ID" value="NZ_FOCE01000002.1"/>
</dbReference>
<dbReference type="InterPro" id="IPR001343">
    <property type="entry name" value="Hemolysn_Ca-bd"/>
</dbReference>
<organism evidence="1 2">
    <name type="scientific">Gemmobacter aquatilis</name>
    <dbReference type="NCBI Taxonomy" id="933059"/>
    <lineage>
        <taxon>Bacteria</taxon>
        <taxon>Pseudomonadati</taxon>
        <taxon>Pseudomonadota</taxon>
        <taxon>Alphaproteobacteria</taxon>
        <taxon>Rhodobacterales</taxon>
        <taxon>Paracoccaceae</taxon>
        <taxon>Gemmobacter</taxon>
    </lineage>
</organism>
<dbReference type="InterPro" id="IPR011049">
    <property type="entry name" value="Serralysin-like_metalloprot_C"/>
</dbReference>
<accession>A0A1H8CTG9</accession>
<dbReference type="AlphaFoldDB" id="A0A1H8CTG9"/>
<protein>
    <submittedName>
        <fullName evidence="1">Hemolysin-type calcium-binding repeat-containing protein</fullName>
    </submittedName>
</protein>
<dbReference type="STRING" id="933059.SAMN04488103_102618"/>
<dbReference type="SUPFAM" id="SSF51120">
    <property type="entry name" value="beta-Roll"/>
    <property type="match status" value="2"/>
</dbReference>
<evidence type="ECO:0000313" key="1">
    <source>
        <dbReference type="EMBL" id="SEM98172.1"/>
    </source>
</evidence>
<dbReference type="GO" id="GO:0005509">
    <property type="term" value="F:calcium ion binding"/>
    <property type="evidence" value="ECO:0007669"/>
    <property type="project" value="InterPro"/>
</dbReference>
<dbReference type="Proteomes" id="UP000198761">
    <property type="component" value="Unassembled WGS sequence"/>
</dbReference>